<name>X6M515_RETFI</name>
<sequence>MLYKQHYCWQNKELFNSLFFCFIFFNSKKDFYLFVCPIYNYELFCQFNYDNLKKKIKRSLLFTILFGCTWQKKNEYISFVENIFYFQKKKKKKVIVIKTGNSECKHKQCSQ</sequence>
<evidence type="ECO:0000313" key="1">
    <source>
        <dbReference type="EMBL" id="ETO08726.1"/>
    </source>
</evidence>
<accession>X6M515</accession>
<dbReference type="EMBL" id="ASPP01024762">
    <property type="protein sequence ID" value="ETO08726.1"/>
    <property type="molecule type" value="Genomic_DNA"/>
</dbReference>
<organism evidence="1 2">
    <name type="scientific">Reticulomyxa filosa</name>
    <dbReference type="NCBI Taxonomy" id="46433"/>
    <lineage>
        <taxon>Eukaryota</taxon>
        <taxon>Sar</taxon>
        <taxon>Rhizaria</taxon>
        <taxon>Retaria</taxon>
        <taxon>Foraminifera</taxon>
        <taxon>Monothalamids</taxon>
        <taxon>Reticulomyxidae</taxon>
        <taxon>Reticulomyxa</taxon>
    </lineage>
</organism>
<evidence type="ECO:0000313" key="2">
    <source>
        <dbReference type="Proteomes" id="UP000023152"/>
    </source>
</evidence>
<gene>
    <name evidence="1" type="ORF">RFI_28661</name>
</gene>
<protein>
    <submittedName>
        <fullName evidence="1">Uncharacterized protein</fullName>
    </submittedName>
</protein>
<reference evidence="1 2" key="1">
    <citation type="journal article" date="2013" name="Curr. Biol.">
        <title>The Genome of the Foraminiferan Reticulomyxa filosa.</title>
        <authorList>
            <person name="Glockner G."/>
            <person name="Hulsmann N."/>
            <person name="Schleicher M."/>
            <person name="Noegel A.A."/>
            <person name="Eichinger L."/>
            <person name="Gallinger C."/>
            <person name="Pawlowski J."/>
            <person name="Sierra R."/>
            <person name="Euteneuer U."/>
            <person name="Pillet L."/>
            <person name="Moustafa A."/>
            <person name="Platzer M."/>
            <person name="Groth M."/>
            <person name="Szafranski K."/>
            <person name="Schliwa M."/>
        </authorList>
    </citation>
    <scope>NUCLEOTIDE SEQUENCE [LARGE SCALE GENOMIC DNA]</scope>
</reference>
<dbReference type="AlphaFoldDB" id="X6M515"/>
<proteinExistence type="predicted"/>
<dbReference type="Proteomes" id="UP000023152">
    <property type="component" value="Unassembled WGS sequence"/>
</dbReference>
<comment type="caution">
    <text evidence="1">The sequence shown here is derived from an EMBL/GenBank/DDBJ whole genome shotgun (WGS) entry which is preliminary data.</text>
</comment>
<keyword evidence="2" id="KW-1185">Reference proteome</keyword>